<evidence type="ECO:0000256" key="3">
    <source>
        <dbReference type="ARBA" id="ARBA00022679"/>
    </source>
</evidence>
<evidence type="ECO:0000313" key="6">
    <source>
        <dbReference type="EMBL" id="SVE63778.1"/>
    </source>
</evidence>
<dbReference type="InterPro" id="IPR029026">
    <property type="entry name" value="tRNA_m1G_MTases_N"/>
</dbReference>
<comment type="similarity">
    <text evidence="1">Belongs to the class IV-like SAM-binding methyltransferase superfamily. RNA methyltransferase TrmH family.</text>
</comment>
<dbReference type="AlphaFoldDB" id="A0A383F5Y3"/>
<evidence type="ECO:0000256" key="1">
    <source>
        <dbReference type="ARBA" id="ARBA00007228"/>
    </source>
</evidence>
<dbReference type="InterPro" id="IPR004384">
    <property type="entry name" value="RNA_MeTrfase_TrmJ/LasT"/>
</dbReference>
<feature type="domain" description="tRNA/rRNA methyltransferase SpoU type" evidence="5">
    <location>
        <begin position="9"/>
        <end position="159"/>
    </location>
</feature>
<evidence type="ECO:0000256" key="4">
    <source>
        <dbReference type="ARBA" id="ARBA00022691"/>
    </source>
</evidence>
<dbReference type="GO" id="GO:0008173">
    <property type="term" value="F:RNA methyltransferase activity"/>
    <property type="evidence" value="ECO:0007669"/>
    <property type="project" value="InterPro"/>
</dbReference>
<reference evidence="6" key="1">
    <citation type="submission" date="2018-05" db="EMBL/GenBank/DDBJ databases">
        <authorList>
            <person name="Lanie J.A."/>
            <person name="Ng W.-L."/>
            <person name="Kazmierczak K.M."/>
            <person name="Andrzejewski T.M."/>
            <person name="Davidsen T.M."/>
            <person name="Wayne K.J."/>
            <person name="Tettelin H."/>
            <person name="Glass J.I."/>
            <person name="Rusch D."/>
            <person name="Podicherti R."/>
            <person name="Tsui H.-C.T."/>
            <person name="Winkler M.E."/>
        </authorList>
    </citation>
    <scope>NUCLEOTIDE SEQUENCE</scope>
</reference>
<keyword evidence="2" id="KW-0489">Methyltransferase</keyword>
<dbReference type="GO" id="GO:0003723">
    <property type="term" value="F:RNA binding"/>
    <property type="evidence" value="ECO:0007669"/>
    <property type="project" value="InterPro"/>
</dbReference>
<dbReference type="Pfam" id="PF00588">
    <property type="entry name" value="SpoU_methylase"/>
    <property type="match status" value="1"/>
</dbReference>
<dbReference type="PANTHER" id="PTHR42786">
    <property type="entry name" value="TRNA/RRNA METHYLTRANSFERASE"/>
    <property type="match status" value="1"/>
</dbReference>
<evidence type="ECO:0000259" key="5">
    <source>
        <dbReference type="Pfam" id="PF00588"/>
    </source>
</evidence>
<feature type="non-terminal residue" evidence="6">
    <location>
        <position position="188"/>
    </location>
</feature>
<sequence>VKGSSADRVRVVLVEPAAPGNIGSVARVLKNTGFADWVLINPGQWRTPEAEWMGHGAGELLKGVHVVSTLDEAIADCHVVIGASHRDGRFRDVDHDYRTVLAETADRVAQGHRVALVFGREKDGLSREELRRCQRLIRIPSAVPYPSFNLSHAVLLVTYELFRHLGESPRRPVTSPLTTTAWMNHLVQ</sequence>
<dbReference type="SUPFAM" id="SSF75217">
    <property type="entry name" value="alpha/beta knot"/>
    <property type="match status" value="1"/>
</dbReference>
<keyword evidence="4" id="KW-0949">S-adenosyl-L-methionine</keyword>
<proteinExistence type="inferred from homology"/>
<dbReference type="PANTHER" id="PTHR42786:SF2">
    <property type="entry name" value="TRNA (CYTIDINE_URIDINE-2'-O-)-METHYLTRANSFERASE TRMJ"/>
    <property type="match status" value="1"/>
</dbReference>
<name>A0A383F5Y3_9ZZZZ</name>
<organism evidence="6">
    <name type="scientific">marine metagenome</name>
    <dbReference type="NCBI Taxonomy" id="408172"/>
    <lineage>
        <taxon>unclassified sequences</taxon>
        <taxon>metagenomes</taxon>
        <taxon>ecological metagenomes</taxon>
    </lineage>
</organism>
<feature type="non-terminal residue" evidence="6">
    <location>
        <position position="1"/>
    </location>
</feature>
<dbReference type="InterPro" id="IPR029028">
    <property type="entry name" value="Alpha/beta_knot_MTases"/>
</dbReference>
<dbReference type="InterPro" id="IPR001537">
    <property type="entry name" value="SpoU_MeTrfase"/>
</dbReference>
<protein>
    <recommendedName>
        <fullName evidence="5">tRNA/rRNA methyltransferase SpoU type domain-containing protein</fullName>
    </recommendedName>
</protein>
<evidence type="ECO:0000256" key="2">
    <source>
        <dbReference type="ARBA" id="ARBA00022603"/>
    </source>
</evidence>
<dbReference type="GO" id="GO:0002128">
    <property type="term" value="P:tRNA nucleoside ribose methylation"/>
    <property type="evidence" value="ECO:0007669"/>
    <property type="project" value="TreeGrafter"/>
</dbReference>
<gene>
    <name evidence="6" type="ORF">METZ01_LOCUS516632</name>
</gene>
<dbReference type="EMBL" id="UINC01231303">
    <property type="protein sequence ID" value="SVE63778.1"/>
    <property type="molecule type" value="Genomic_DNA"/>
</dbReference>
<accession>A0A383F5Y3</accession>
<keyword evidence="3" id="KW-0808">Transferase</keyword>
<dbReference type="Gene3D" id="3.40.1280.10">
    <property type="match status" value="1"/>
</dbReference>
<dbReference type="GO" id="GO:0005829">
    <property type="term" value="C:cytosol"/>
    <property type="evidence" value="ECO:0007669"/>
    <property type="project" value="TreeGrafter"/>
</dbReference>
<dbReference type="CDD" id="cd18093">
    <property type="entry name" value="SpoU-like_TrmJ"/>
    <property type="match status" value="1"/>
</dbReference>